<dbReference type="InterPro" id="IPR008921">
    <property type="entry name" value="DNA_pol3_clamp-load_cplx_C"/>
</dbReference>
<feature type="non-terminal residue" evidence="9">
    <location>
        <position position="1"/>
    </location>
</feature>
<evidence type="ECO:0000259" key="8">
    <source>
        <dbReference type="Pfam" id="PF21694"/>
    </source>
</evidence>
<comment type="catalytic activity">
    <reaction evidence="7">
        <text>DNA(n) + a 2'-deoxyribonucleoside 5'-triphosphate = DNA(n+1) + diphosphate</text>
        <dbReference type="Rhea" id="RHEA:22508"/>
        <dbReference type="Rhea" id="RHEA-COMP:17339"/>
        <dbReference type="Rhea" id="RHEA-COMP:17340"/>
        <dbReference type="ChEBI" id="CHEBI:33019"/>
        <dbReference type="ChEBI" id="CHEBI:61560"/>
        <dbReference type="ChEBI" id="CHEBI:173112"/>
        <dbReference type="EC" id="2.7.7.7"/>
    </reaction>
</comment>
<name>A0A382TRC3_9ZZZZ</name>
<keyword evidence="4" id="KW-0235">DNA replication</keyword>
<dbReference type="Gene3D" id="1.20.272.10">
    <property type="match status" value="1"/>
</dbReference>
<dbReference type="Pfam" id="PF21694">
    <property type="entry name" value="DNA_pol3_delta_C"/>
    <property type="match status" value="1"/>
</dbReference>
<evidence type="ECO:0000256" key="2">
    <source>
        <dbReference type="ARBA" id="ARBA00022679"/>
    </source>
</evidence>
<evidence type="ECO:0000256" key="3">
    <source>
        <dbReference type="ARBA" id="ARBA00022695"/>
    </source>
</evidence>
<dbReference type="GO" id="GO:0003677">
    <property type="term" value="F:DNA binding"/>
    <property type="evidence" value="ECO:0007669"/>
    <property type="project" value="InterPro"/>
</dbReference>
<dbReference type="InterPro" id="IPR005790">
    <property type="entry name" value="DNA_polIII_delta"/>
</dbReference>
<organism evidence="9">
    <name type="scientific">marine metagenome</name>
    <dbReference type="NCBI Taxonomy" id="408172"/>
    <lineage>
        <taxon>unclassified sequences</taxon>
        <taxon>metagenomes</taxon>
        <taxon>ecological metagenomes</taxon>
    </lineage>
</organism>
<comment type="similarity">
    <text evidence="6">Belongs to the DNA polymerase HolA subunit family.</text>
</comment>
<dbReference type="SUPFAM" id="SSF48019">
    <property type="entry name" value="post-AAA+ oligomerization domain-like"/>
    <property type="match status" value="1"/>
</dbReference>
<dbReference type="GO" id="GO:0006261">
    <property type="term" value="P:DNA-templated DNA replication"/>
    <property type="evidence" value="ECO:0007669"/>
    <property type="project" value="TreeGrafter"/>
</dbReference>
<keyword evidence="3" id="KW-0548">Nucleotidyltransferase</keyword>
<evidence type="ECO:0000256" key="6">
    <source>
        <dbReference type="ARBA" id="ARBA00034754"/>
    </source>
</evidence>
<accession>A0A382TRC3</accession>
<proteinExistence type="inferred from homology"/>
<gene>
    <name evidence="9" type="ORF">METZ01_LOCUS376915</name>
</gene>
<reference evidence="9" key="1">
    <citation type="submission" date="2018-05" db="EMBL/GenBank/DDBJ databases">
        <authorList>
            <person name="Lanie J.A."/>
            <person name="Ng W.-L."/>
            <person name="Kazmierczak K.M."/>
            <person name="Andrzejewski T.M."/>
            <person name="Davidsen T.M."/>
            <person name="Wayne K.J."/>
            <person name="Tettelin H."/>
            <person name="Glass J.I."/>
            <person name="Rusch D."/>
            <person name="Podicherti R."/>
            <person name="Tsui H.-C.T."/>
            <person name="Winkler M.E."/>
        </authorList>
    </citation>
    <scope>NUCLEOTIDE SEQUENCE</scope>
</reference>
<dbReference type="PANTHER" id="PTHR34388:SF1">
    <property type="entry name" value="DNA POLYMERASE III SUBUNIT DELTA"/>
    <property type="match status" value="1"/>
</dbReference>
<sequence length="143" mass="16321">VTDDETVTLDMIYQFSGWQREYQRWEFLQAIGLRDIGKALLLGQSLFRQGQTMLGLMYPLTSLFQEILFEKLSSGTLSAKKGYIPLPPSVIKKLSQIAKRFSKEEIEYALLLLGDIDQRLKTTNEPDESLLSKFLFTVLTAHG</sequence>
<protein>
    <recommendedName>
        <fullName evidence="1">DNA-directed DNA polymerase</fullName>
        <ecNumber evidence="1">2.7.7.7</ecNumber>
    </recommendedName>
</protein>
<dbReference type="InterPro" id="IPR048466">
    <property type="entry name" value="DNA_pol3_delta-like_C"/>
</dbReference>
<keyword evidence="2" id="KW-0808">Transferase</keyword>
<dbReference type="AlphaFoldDB" id="A0A382TRC3"/>
<evidence type="ECO:0000313" key="9">
    <source>
        <dbReference type="EMBL" id="SVD24061.1"/>
    </source>
</evidence>
<evidence type="ECO:0000256" key="1">
    <source>
        <dbReference type="ARBA" id="ARBA00012417"/>
    </source>
</evidence>
<feature type="domain" description="DNA polymerase III delta subunit-like C-terminal" evidence="8">
    <location>
        <begin position="26"/>
        <end position="136"/>
    </location>
</feature>
<keyword evidence="5" id="KW-0239">DNA-directed DNA polymerase</keyword>
<dbReference type="GO" id="GO:0003887">
    <property type="term" value="F:DNA-directed DNA polymerase activity"/>
    <property type="evidence" value="ECO:0007669"/>
    <property type="project" value="UniProtKB-KW"/>
</dbReference>
<evidence type="ECO:0000256" key="7">
    <source>
        <dbReference type="ARBA" id="ARBA00049244"/>
    </source>
</evidence>
<dbReference type="GO" id="GO:0009360">
    <property type="term" value="C:DNA polymerase III complex"/>
    <property type="evidence" value="ECO:0007669"/>
    <property type="project" value="TreeGrafter"/>
</dbReference>
<evidence type="ECO:0000256" key="5">
    <source>
        <dbReference type="ARBA" id="ARBA00022932"/>
    </source>
</evidence>
<evidence type="ECO:0000256" key="4">
    <source>
        <dbReference type="ARBA" id="ARBA00022705"/>
    </source>
</evidence>
<dbReference type="EC" id="2.7.7.7" evidence="1"/>
<dbReference type="PANTHER" id="PTHR34388">
    <property type="entry name" value="DNA POLYMERASE III SUBUNIT DELTA"/>
    <property type="match status" value="1"/>
</dbReference>
<dbReference type="EMBL" id="UINC01138241">
    <property type="protein sequence ID" value="SVD24061.1"/>
    <property type="molecule type" value="Genomic_DNA"/>
</dbReference>